<dbReference type="InterPro" id="IPR036514">
    <property type="entry name" value="SGNH_hydro_sf"/>
</dbReference>
<dbReference type="AlphaFoldDB" id="A0A919YJU6"/>
<keyword evidence="3" id="KW-1185">Reference proteome</keyword>
<evidence type="ECO:0000259" key="1">
    <source>
        <dbReference type="Pfam" id="PF13472"/>
    </source>
</evidence>
<gene>
    <name evidence="2" type="ORF">J40TS1_04170</name>
</gene>
<dbReference type="RefSeq" id="WP_213512973.1">
    <property type="nucleotide sequence ID" value="NZ_BOSE01000001.1"/>
</dbReference>
<organism evidence="2 3">
    <name type="scientific">Paenibacillus montaniterrae</name>
    <dbReference type="NCBI Taxonomy" id="429341"/>
    <lineage>
        <taxon>Bacteria</taxon>
        <taxon>Bacillati</taxon>
        <taxon>Bacillota</taxon>
        <taxon>Bacilli</taxon>
        <taxon>Bacillales</taxon>
        <taxon>Paenibacillaceae</taxon>
        <taxon>Paenibacillus</taxon>
    </lineage>
</organism>
<protein>
    <submittedName>
        <fullName evidence="2">Lipase/acylhydrolase</fullName>
    </submittedName>
</protein>
<dbReference type="GO" id="GO:0004622">
    <property type="term" value="F:phosphatidylcholine lysophospholipase activity"/>
    <property type="evidence" value="ECO:0007669"/>
    <property type="project" value="TreeGrafter"/>
</dbReference>
<dbReference type="Proteomes" id="UP000683139">
    <property type="component" value="Unassembled WGS sequence"/>
</dbReference>
<proteinExistence type="predicted"/>
<dbReference type="EMBL" id="BOSE01000001">
    <property type="protein sequence ID" value="GIP14775.1"/>
    <property type="molecule type" value="Genomic_DNA"/>
</dbReference>
<dbReference type="Gene3D" id="3.40.50.1110">
    <property type="entry name" value="SGNH hydrolase"/>
    <property type="match status" value="1"/>
</dbReference>
<dbReference type="PANTHER" id="PTHR30383">
    <property type="entry name" value="THIOESTERASE 1/PROTEASE 1/LYSOPHOSPHOLIPASE L1"/>
    <property type="match status" value="1"/>
</dbReference>
<dbReference type="PANTHER" id="PTHR30383:SF5">
    <property type="entry name" value="SGNH HYDROLASE-TYPE ESTERASE DOMAIN-CONTAINING PROTEIN"/>
    <property type="match status" value="1"/>
</dbReference>
<dbReference type="InterPro" id="IPR013830">
    <property type="entry name" value="SGNH_hydro"/>
</dbReference>
<reference evidence="2" key="1">
    <citation type="submission" date="2021-03" db="EMBL/GenBank/DDBJ databases">
        <title>Antimicrobial resistance genes in bacteria isolated from Japanese honey, and their potential for conferring macrolide and lincosamide resistance in the American foulbrood pathogen Paenibacillus larvae.</title>
        <authorList>
            <person name="Okamoto M."/>
            <person name="Kumagai M."/>
            <person name="Kanamori H."/>
            <person name="Takamatsu D."/>
        </authorList>
    </citation>
    <scope>NUCLEOTIDE SEQUENCE</scope>
    <source>
        <strain evidence="2">J40TS1</strain>
    </source>
</reference>
<sequence>MLNTSLNIGVFGDSIGKGILLKPESNRYSTLKIDLHKLIGASQQRLRIENFCMMGSTITKGLSILERHMDKVKQYQSVLLEFGGNDCDYNWQQISERPDAAHEYNTPIPLFLKKYSEMIEKIRARQGNPIMLTLPPLVPDKYFDWVSRNLNKDHILAWLDGDVNAIYRWQELYNAKVTSLAAKLSVPLIDIRSAFLSKPRYQQLICEDGIHPNEAGYKLIYKTILRQYRQAVYQ</sequence>
<evidence type="ECO:0000313" key="3">
    <source>
        <dbReference type="Proteomes" id="UP000683139"/>
    </source>
</evidence>
<dbReference type="InterPro" id="IPR051532">
    <property type="entry name" value="Ester_Hydrolysis_Enzymes"/>
</dbReference>
<evidence type="ECO:0000313" key="2">
    <source>
        <dbReference type="EMBL" id="GIP14775.1"/>
    </source>
</evidence>
<dbReference type="Pfam" id="PF13472">
    <property type="entry name" value="Lipase_GDSL_2"/>
    <property type="match status" value="1"/>
</dbReference>
<feature type="domain" description="SGNH hydrolase-type esterase" evidence="1">
    <location>
        <begin position="10"/>
        <end position="219"/>
    </location>
</feature>
<dbReference type="CDD" id="cd00229">
    <property type="entry name" value="SGNH_hydrolase"/>
    <property type="match status" value="1"/>
</dbReference>
<name>A0A919YJU6_9BACL</name>
<comment type="caution">
    <text evidence="2">The sequence shown here is derived from an EMBL/GenBank/DDBJ whole genome shotgun (WGS) entry which is preliminary data.</text>
</comment>
<dbReference type="SUPFAM" id="SSF52266">
    <property type="entry name" value="SGNH hydrolase"/>
    <property type="match status" value="1"/>
</dbReference>
<accession>A0A919YJU6</accession>